<dbReference type="Pfam" id="PF05192">
    <property type="entry name" value="MutS_III"/>
    <property type="match status" value="1"/>
</dbReference>
<evidence type="ECO:0000256" key="4">
    <source>
        <dbReference type="ARBA" id="ARBA00022763"/>
    </source>
</evidence>
<dbReference type="GO" id="GO:0005524">
    <property type="term" value="F:ATP binding"/>
    <property type="evidence" value="ECO:0007669"/>
    <property type="project" value="UniProtKB-UniRule"/>
</dbReference>
<dbReference type="NCBIfam" id="TIGR01070">
    <property type="entry name" value="mutS1"/>
    <property type="match status" value="1"/>
</dbReference>
<dbReference type="Pfam" id="PF05188">
    <property type="entry name" value="MutS_II"/>
    <property type="match status" value="1"/>
</dbReference>
<dbReference type="PROSITE" id="PS00486">
    <property type="entry name" value="DNA_MISMATCH_REPAIR_2"/>
    <property type="match status" value="1"/>
</dbReference>
<dbReference type="FunFam" id="1.10.1420.10:FF:000007">
    <property type="entry name" value="DNA mismatch repair protein MutS"/>
    <property type="match status" value="1"/>
</dbReference>
<evidence type="ECO:0000256" key="3">
    <source>
        <dbReference type="ARBA" id="ARBA00022741"/>
    </source>
</evidence>
<dbReference type="AlphaFoldDB" id="A0A8J3FDB8"/>
<dbReference type="InterPro" id="IPR005748">
    <property type="entry name" value="DNA_mismatch_repair_MutS"/>
</dbReference>
<dbReference type="EMBL" id="BMOF01000008">
    <property type="protein sequence ID" value="GGJ95512.1"/>
    <property type="molecule type" value="Genomic_DNA"/>
</dbReference>
<dbReference type="GO" id="GO:0003684">
    <property type="term" value="F:damaged DNA binding"/>
    <property type="evidence" value="ECO:0007669"/>
    <property type="project" value="UniProtKB-UniRule"/>
</dbReference>
<evidence type="ECO:0000256" key="9">
    <source>
        <dbReference type="HAMAP-Rule" id="MF_00096"/>
    </source>
</evidence>
<dbReference type="PIRSF" id="PIRSF037677">
    <property type="entry name" value="DNA_mis_repair_Msh6"/>
    <property type="match status" value="1"/>
</dbReference>
<evidence type="ECO:0000256" key="6">
    <source>
        <dbReference type="ARBA" id="ARBA00023125"/>
    </source>
</evidence>
<dbReference type="SUPFAM" id="SSF53150">
    <property type="entry name" value="DNA repair protein MutS, domain II"/>
    <property type="match status" value="1"/>
</dbReference>
<dbReference type="SMART" id="SM00534">
    <property type="entry name" value="MUTSac"/>
    <property type="match status" value="1"/>
</dbReference>
<dbReference type="GO" id="GO:0006298">
    <property type="term" value="P:mismatch repair"/>
    <property type="evidence" value="ECO:0007669"/>
    <property type="project" value="UniProtKB-UniRule"/>
</dbReference>
<keyword evidence="7 9" id="KW-0234">DNA repair</keyword>
<dbReference type="GO" id="GO:0005829">
    <property type="term" value="C:cytosol"/>
    <property type="evidence" value="ECO:0007669"/>
    <property type="project" value="TreeGrafter"/>
</dbReference>
<dbReference type="InterPro" id="IPR007696">
    <property type="entry name" value="DNA_mismatch_repair_MutS_core"/>
</dbReference>
<organism evidence="12 13">
    <name type="scientific">Calditerricola satsumensis</name>
    <dbReference type="NCBI Taxonomy" id="373054"/>
    <lineage>
        <taxon>Bacteria</taxon>
        <taxon>Bacillati</taxon>
        <taxon>Bacillota</taxon>
        <taxon>Bacilli</taxon>
        <taxon>Bacillales</taxon>
        <taxon>Bacillaceae</taxon>
        <taxon>Calditerricola</taxon>
    </lineage>
</organism>
<reference evidence="12" key="1">
    <citation type="journal article" date="2014" name="Int. J. Syst. Evol. Microbiol.">
        <title>Complete genome sequence of Corynebacterium casei LMG S-19264T (=DSM 44701T), isolated from a smear-ripened cheese.</title>
        <authorList>
            <consortium name="US DOE Joint Genome Institute (JGI-PGF)"/>
            <person name="Walter F."/>
            <person name="Albersmeier A."/>
            <person name="Kalinowski J."/>
            <person name="Ruckert C."/>
        </authorList>
    </citation>
    <scope>NUCLEOTIDE SEQUENCE</scope>
    <source>
        <strain evidence="12">JCM 14719</strain>
    </source>
</reference>
<dbReference type="InterPro" id="IPR045076">
    <property type="entry name" value="MutS"/>
</dbReference>
<dbReference type="InterPro" id="IPR000432">
    <property type="entry name" value="DNA_mismatch_repair_MutS_C"/>
</dbReference>
<dbReference type="InterPro" id="IPR027417">
    <property type="entry name" value="P-loop_NTPase"/>
</dbReference>
<dbReference type="SUPFAM" id="SSF52540">
    <property type="entry name" value="P-loop containing nucleoside triphosphate hydrolases"/>
    <property type="match status" value="1"/>
</dbReference>
<keyword evidence="3 9" id="KW-0547">Nucleotide-binding</keyword>
<dbReference type="FunFam" id="3.40.50.300:FF:000870">
    <property type="entry name" value="MutS protein homolog 4"/>
    <property type="match status" value="1"/>
</dbReference>
<dbReference type="GO" id="GO:0140664">
    <property type="term" value="F:ATP-dependent DNA damage sensor activity"/>
    <property type="evidence" value="ECO:0007669"/>
    <property type="project" value="InterPro"/>
</dbReference>
<dbReference type="Gene3D" id="3.30.420.110">
    <property type="entry name" value="MutS, connector domain"/>
    <property type="match status" value="1"/>
</dbReference>
<comment type="function">
    <text evidence="8 9">This protein is involved in the repair of mismatches in DNA. It is possible that it carries out the mismatch recognition step. This protein has a weak ATPase activity.</text>
</comment>
<dbReference type="Pfam" id="PF01624">
    <property type="entry name" value="MutS_I"/>
    <property type="match status" value="1"/>
</dbReference>
<evidence type="ECO:0000313" key="13">
    <source>
        <dbReference type="Proteomes" id="UP000637720"/>
    </source>
</evidence>
<evidence type="ECO:0000259" key="11">
    <source>
        <dbReference type="PROSITE" id="PS00486"/>
    </source>
</evidence>
<evidence type="ECO:0000256" key="1">
    <source>
        <dbReference type="ARBA" id="ARBA00006271"/>
    </source>
</evidence>
<comment type="similarity">
    <text evidence="1 9 10">Belongs to the DNA mismatch repair MutS family.</text>
</comment>
<feature type="domain" description="DNA mismatch repair proteins mutS family" evidence="11">
    <location>
        <begin position="684"/>
        <end position="700"/>
    </location>
</feature>
<protein>
    <recommendedName>
        <fullName evidence="2 9">DNA mismatch repair protein MutS</fullName>
    </recommendedName>
</protein>
<dbReference type="SMART" id="SM00533">
    <property type="entry name" value="MUTSd"/>
    <property type="match status" value="1"/>
</dbReference>
<dbReference type="PANTHER" id="PTHR11361:SF34">
    <property type="entry name" value="DNA MISMATCH REPAIR PROTEIN MSH1, MITOCHONDRIAL"/>
    <property type="match status" value="1"/>
</dbReference>
<dbReference type="Gene3D" id="1.10.1420.10">
    <property type="match status" value="2"/>
</dbReference>
<dbReference type="InterPro" id="IPR036678">
    <property type="entry name" value="MutS_con_dom_sf"/>
</dbReference>
<dbReference type="Pfam" id="PF05190">
    <property type="entry name" value="MutS_IV"/>
    <property type="match status" value="1"/>
</dbReference>
<proteinExistence type="inferred from homology"/>
<dbReference type="Gene3D" id="3.40.50.300">
    <property type="entry name" value="P-loop containing nucleotide triphosphate hydrolases"/>
    <property type="match status" value="1"/>
</dbReference>
<dbReference type="InterPro" id="IPR036187">
    <property type="entry name" value="DNA_mismatch_repair_MutS_sf"/>
</dbReference>
<dbReference type="InterPro" id="IPR007860">
    <property type="entry name" value="DNA_mmatch_repair_MutS_con_dom"/>
</dbReference>
<dbReference type="InterPro" id="IPR017261">
    <property type="entry name" value="DNA_mismatch_repair_MutS/MSH"/>
</dbReference>
<gene>
    <name evidence="9 12" type="primary">mutS</name>
    <name evidence="12" type="ORF">GCM10007043_06700</name>
</gene>
<accession>A0A8J3FDB8</accession>
<name>A0A8J3FDB8_9BACI</name>
<dbReference type="HAMAP" id="MF_00096">
    <property type="entry name" value="MutS"/>
    <property type="match status" value="1"/>
</dbReference>
<reference evidence="12" key="2">
    <citation type="submission" date="2020-09" db="EMBL/GenBank/DDBJ databases">
        <authorList>
            <person name="Sun Q."/>
            <person name="Ohkuma M."/>
        </authorList>
    </citation>
    <scope>NUCLEOTIDE SEQUENCE</scope>
    <source>
        <strain evidence="12">JCM 14719</strain>
    </source>
</reference>
<evidence type="ECO:0000256" key="5">
    <source>
        <dbReference type="ARBA" id="ARBA00022840"/>
    </source>
</evidence>
<evidence type="ECO:0000256" key="2">
    <source>
        <dbReference type="ARBA" id="ARBA00021982"/>
    </source>
</evidence>
<dbReference type="InterPro" id="IPR007695">
    <property type="entry name" value="DNA_mismatch_repair_MutS-lik_N"/>
</dbReference>
<dbReference type="SUPFAM" id="SSF55271">
    <property type="entry name" value="DNA repair protein MutS, domain I"/>
    <property type="match status" value="1"/>
</dbReference>
<feature type="binding site" evidence="9">
    <location>
        <begin position="610"/>
        <end position="617"/>
    </location>
    <ligand>
        <name>ATP</name>
        <dbReference type="ChEBI" id="CHEBI:30616"/>
    </ligand>
</feature>
<dbReference type="SUPFAM" id="SSF48334">
    <property type="entry name" value="DNA repair protein MutS, domain III"/>
    <property type="match status" value="1"/>
</dbReference>
<dbReference type="InterPro" id="IPR007861">
    <property type="entry name" value="DNA_mismatch_repair_MutS_clamp"/>
</dbReference>
<keyword evidence="5 9" id="KW-0067">ATP-binding</keyword>
<dbReference type="NCBIfam" id="NF003810">
    <property type="entry name" value="PRK05399.1"/>
    <property type="match status" value="1"/>
</dbReference>
<sequence>MGKMGGYTPMMRQYLAIKEQYPDALLFFRLGDFYELFFDDAVTAARELEITLTGRDGGSGRVPMCGVPHHSAEQYIRQLIDKGYKVAICEQMEDPKTAKGVVRREVVRVITPGTFIEGHSLAGHENHYLAAVSGDADGRLALAVCDVGTGDFYVTEAEDAQALYDELAAYAPREVLLDEQAASRVSRRTLKQLWGAAVTEWNGESDAARDAVRARIQGEVADGPVRAATRLVTYLEATQKRTLAHITRIVPYRARQFLQLDASARRNLELVETIRGKERKGSLLWLLDRTMTAMGARLLRRWLDKPLLDRRAIEQRLDAVQFFYDHLPLRLEVREHLRGVYDLERLAGRIAFGSANARDLVQLRRSLEAAAELLAQLADAGGPLAQWTRETDTCSDVAAAIAEALVDDPPPTITEGGMIREGYHARLDELRRASREGKAWIAELEAREREATGIKSLKVGYNRVFGYYIEVSKPNLHLVPLHRYERKQTLANAERFVTPELKEKEALILEAESSLVDLEHELFCALRDRVKGHLVRLQALARRIAELDVLQALADVSAERGYVRPELADDGPLVIEEGRHPVVEATLTDGAFVPNDVRLDDERPILLITGPNMAGKSTYMRQVALIVILAQMGCFVPAKRARIPIVDRIFTRIGASDDLAGGQSTFMVEMVETKAALLGATKKSLLLLDEIGRGTSTYDGMALAQAVIEYLHDRVGAKTLFSTHYHELTALGERLPGVVNVHAACSEQDGKVIFLHKILPGKADKSYGIHVAERAGLPPELIERARAILAELEGGETGAGRAASASPPAADPAEPRQLSFADWLFASPPAPERDPEEEAVLEAIRRLDPERTTPLEALQLLFEWKRRLARNAEASAQRP</sequence>
<dbReference type="InterPro" id="IPR016151">
    <property type="entry name" value="DNA_mismatch_repair_MutS_N"/>
</dbReference>
<dbReference type="GO" id="GO:0030983">
    <property type="term" value="F:mismatched DNA binding"/>
    <property type="evidence" value="ECO:0007669"/>
    <property type="project" value="InterPro"/>
</dbReference>
<keyword evidence="6 9" id="KW-0238">DNA-binding</keyword>
<dbReference type="FunFam" id="3.40.1170.10:FF:000001">
    <property type="entry name" value="DNA mismatch repair protein MutS"/>
    <property type="match status" value="1"/>
</dbReference>
<dbReference type="Pfam" id="PF00488">
    <property type="entry name" value="MutS_V"/>
    <property type="match status" value="1"/>
</dbReference>
<keyword evidence="4 9" id="KW-0227">DNA damage</keyword>
<evidence type="ECO:0000256" key="7">
    <source>
        <dbReference type="ARBA" id="ARBA00023204"/>
    </source>
</evidence>
<dbReference type="Proteomes" id="UP000637720">
    <property type="component" value="Unassembled WGS sequence"/>
</dbReference>
<dbReference type="CDD" id="cd03284">
    <property type="entry name" value="ABC_MutS1"/>
    <property type="match status" value="1"/>
</dbReference>
<comment type="caution">
    <text evidence="12">The sequence shown here is derived from an EMBL/GenBank/DDBJ whole genome shotgun (WGS) entry which is preliminary data.</text>
</comment>
<dbReference type="PANTHER" id="PTHR11361">
    <property type="entry name" value="DNA MISMATCH REPAIR PROTEIN MUTS FAMILY MEMBER"/>
    <property type="match status" value="1"/>
</dbReference>
<dbReference type="Gene3D" id="3.40.1170.10">
    <property type="entry name" value="DNA repair protein MutS, domain I"/>
    <property type="match status" value="1"/>
</dbReference>
<evidence type="ECO:0000256" key="10">
    <source>
        <dbReference type="RuleBase" id="RU003756"/>
    </source>
</evidence>
<evidence type="ECO:0000313" key="12">
    <source>
        <dbReference type="EMBL" id="GGJ95512.1"/>
    </source>
</evidence>
<keyword evidence="13" id="KW-1185">Reference proteome</keyword>
<evidence type="ECO:0000256" key="8">
    <source>
        <dbReference type="ARBA" id="ARBA00024647"/>
    </source>
</evidence>